<dbReference type="Proteomes" id="UP000281094">
    <property type="component" value="Unassembled WGS sequence"/>
</dbReference>
<dbReference type="AlphaFoldDB" id="A0A3L7JF59"/>
<dbReference type="RefSeq" id="WP_121645927.1">
    <property type="nucleotide sequence ID" value="NZ_RCWN01000001.1"/>
</dbReference>
<sequence length="151" mass="17861">MERIVTVEAFYDRDPDVLFGEALDLAELKRAMEGLATYEGLPDRPLVEGDRFKTTVTLFGFLKNDDHIMQVEVVDHRRKMVRSRESSPSFQRWDHTLTIEPHRQGALWRDRVIVDTGWTTPISARICRHLYRYRHRRRQALRIDSSIERAP</sequence>
<organism evidence="1 2">
    <name type="scientific">Notoacmeibacter ruber</name>
    <dbReference type="NCBI Taxonomy" id="2670375"/>
    <lineage>
        <taxon>Bacteria</taxon>
        <taxon>Pseudomonadati</taxon>
        <taxon>Pseudomonadota</taxon>
        <taxon>Alphaproteobacteria</taxon>
        <taxon>Hyphomicrobiales</taxon>
        <taxon>Notoacmeibacteraceae</taxon>
        <taxon>Notoacmeibacter</taxon>
    </lineage>
</organism>
<protein>
    <recommendedName>
        <fullName evidence="3">SRPBCC family protein</fullName>
    </recommendedName>
</protein>
<evidence type="ECO:0000313" key="2">
    <source>
        <dbReference type="Proteomes" id="UP000281094"/>
    </source>
</evidence>
<evidence type="ECO:0000313" key="1">
    <source>
        <dbReference type="EMBL" id="RLQ88959.1"/>
    </source>
</evidence>
<comment type="caution">
    <text evidence="1">The sequence shown here is derived from an EMBL/GenBank/DDBJ whole genome shotgun (WGS) entry which is preliminary data.</text>
</comment>
<name>A0A3L7JF59_9HYPH</name>
<proteinExistence type="predicted"/>
<accession>A0A3L7JF59</accession>
<gene>
    <name evidence="1" type="ORF">D8780_12680</name>
</gene>
<dbReference type="EMBL" id="RCWN01000001">
    <property type="protein sequence ID" value="RLQ88959.1"/>
    <property type="molecule type" value="Genomic_DNA"/>
</dbReference>
<dbReference type="SUPFAM" id="SSF55961">
    <property type="entry name" value="Bet v1-like"/>
    <property type="match status" value="1"/>
</dbReference>
<reference evidence="1 2" key="1">
    <citation type="submission" date="2018-10" db="EMBL/GenBank/DDBJ databases">
        <title>Notoacmeibacter sp. M2BS9Y-3-1, whole genome shotgun sequence.</title>
        <authorList>
            <person name="Tuo L."/>
        </authorList>
    </citation>
    <scope>NUCLEOTIDE SEQUENCE [LARGE SCALE GENOMIC DNA]</scope>
    <source>
        <strain evidence="1 2">M2BS9Y-3-1</strain>
    </source>
</reference>
<evidence type="ECO:0008006" key="3">
    <source>
        <dbReference type="Google" id="ProtNLM"/>
    </source>
</evidence>
<keyword evidence="2" id="KW-1185">Reference proteome</keyword>